<accession>A0A1C1D2H6</accession>
<dbReference type="VEuPathDB" id="FungiDB:CLCR_03154"/>
<evidence type="ECO:0000313" key="1">
    <source>
        <dbReference type="EMBL" id="OCT54838.1"/>
    </source>
</evidence>
<dbReference type="EMBL" id="LGRB01000003">
    <property type="protein sequence ID" value="OCT54838.1"/>
    <property type="molecule type" value="Genomic_DNA"/>
</dbReference>
<dbReference type="Proteomes" id="UP000094526">
    <property type="component" value="Unassembled WGS sequence"/>
</dbReference>
<protein>
    <submittedName>
        <fullName evidence="1">Uncharacterized protein</fullName>
    </submittedName>
</protein>
<comment type="caution">
    <text evidence="1">The sequence shown here is derived from an EMBL/GenBank/DDBJ whole genome shotgun (WGS) entry which is preliminary data.</text>
</comment>
<organism evidence="1 2">
    <name type="scientific">Cladophialophora carrionii</name>
    <dbReference type="NCBI Taxonomy" id="86049"/>
    <lineage>
        <taxon>Eukaryota</taxon>
        <taxon>Fungi</taxon>
        <taxon>Dikarya</taxon>
        <taxon>Ascomycota</taxon>
        <taxon>Pezizomycotina</taxon>
        <taxon>Eurotiomycetes</taxon>
        <taxon>Chaetothyriomycetidae</taxon>
        <taxon>Chaetothyriales</taxon>
        <taxon>Herpotrichiellaceae</taxon>
        <taxon>Cladophialophora</taxon>
    </lineage>
</organism>
<proteinExistence type="predicted"/>
<name>A0A1C1D2H6_9EURO</name>
<dbReference type="AlphaFoldDB" id="A0A1C1D2H6"/>
<evidence type="ECO:0000313" key="2">
    <source>
        <dbReference type="Proteomes" id="UP000094526"/>
    </source>
</evidence>
<reference evidence="2" key="1">
    <citation type="submission" date="2015-07" db="EMBL/GenBank/DDBJ databases">
        <authorList>
            <person name="Teixeira M.M."/>
            <person name="Souza R.C."/>
            <person name="Almeida L.G."/>
            <person name="Vicente V.A."/>
            <person name="de Hoog S."/>
            <person name="Bocca A.L."/>
            <person name="de Almeida S.R."/>
            <person name="Vasconcelos A.T."/>
            <person name="Felipe M.S."/>
        </authorList>
    </citation>
    <scope>NUCLEOTIDE SEQUENCE [LARGE SCALE GENOMIC DNA]</scope>
    <source>
        <strain evidence="2">KSF</strain>
    </source>
</reference>
<dbReference type="VEuPathDB" id="FungiDB:G647_04931"/>
<gene>
    <name evidence="1" type="ORF">CLCR_03154</name>
</gene>
<keyword evidence="2" id="KW-1185">Reference proteome</keyword>
<sequence length="148" mass="15580">MGKDLPSENDLPLLIEDDSSALKAPDPIAASTADVADETMLSAYEASFRPPSVVASQILAGAGAAINGLFITRPLILTPECRHSGSADLAKDIMPSTYGDSFRARSVTASEILAGAGAAFSGIFITRPLRLTPECRDPSKVIGQRFMR</sequence>